<feature type="compositionally biased region" description="Basic and acidic residues" evidence="1">
    <location>
        <begin position="174"/>
        <end position="183"/>
    </location>
</feature>
<protein>
    <submittedName>
        <fullName evidence="4">Thioredoxin domain-containing protein 15-like isoform X1</fullName>
    </submittedName>
</protein>
<dbReference type="GO" id="GO:0005929">
    <property type="term" value="C:cilium"/>
    <property type="evidence" value="ECO:0007669"/>
    <property type="project" value="TreeGrafter"/>
</dbReference>
<feature type="compositionally biased region" description="Basic and acidic residues" evidence="1">
    <location>
        <begin position="133"/>
        <end position="148"/>
    </location>
</feature>
<proteinExistence type="predicted"/>
<evidence type="ECO:0000256" key="1">
    <source>
        <dbReference type="SAM" id="MobiDB-lite"/>
    </source>
</evidence>
<dbReference type="KEGG" id="bbel:109481353"/>
<dbReference type="Gene3D" id="3.40.30.10">
    <property type="entry name" value="Glutaredoxin"/>
    <property type="match status" value="1"/>
</dbReference>
<dbReference type="PANTHER" id="PTHR14684">
    <property type="entry name" value="THIOREDOXIN DOMAIN-CONTAINING PROTEIN 15"/>
    <property type="match status" value="1"/>
</dbReference>
<dbReference type="Proteomes" id="UP000515135">
    <property type="component" value="Unplaced"/>
</dbReference>
<feature type="compositionally biased region" description="Basic and acidic residues" evidence="1">
    <location>
        <begin position="52"/>
        <end position="69"/>
    </location>
</feature>
<dbReference type="OrthoDB" id="1899781at2759"/>
<dbReference type="Pfam" id="PF00085">
    <property type="entry name" value="Thioredoxin"/>
    <property type="match status" value="1"/>
</dbReference>
<sequence>MAALTYIKHRQLYRNYLVVFLVLSTAKAQLASGGNQHESFYNGMEELQSDTDTSKQRDSSADLDLDRPTSHSSVAELDRTSPHSSTELDRMPASRNAELKRTENSVPTETNSDRQERSSPTEVGRTESSSVIESEKQDRTDPESDRTLEGSLAATESDSKTGSDIESDTTVLKSQHEESDLTDKTSGSATGLGPDGKQLSSTRVGLEEKTASSEQGGESDKTSESPNAESELGTEASLPTSVEENPDGDLGNGTLVAHGNATLVTPGNTTGENSTGEASDREDDGNATGSKVGPKKVSCAARDLPSGETPSVKVVNGTELIHQLKVTQTAAGNVTAEGDCVLVMFYAPWCPFSAAAAPAYHAVPRAFPAVTVLAIDAVANSHLNTRFGTVAVPNIMLFYNGKALSRFNQSERSLDQLRMFVKNHTGLEGDPTVEIQPEDFAGPLPTAPTSEPDYFLWASWGFLVSFGVIAMARSSPGKRLLVRLGILVPVHQHAD</sequence>
<dbReference type="PANTHER" id="PTHR14684:SF2">
    <property type="entry name" value="THIOREDOXIN DOMAIN-CONTAINING PROTEIN 15"/>
    <property type="match status" value="1"/>
</dbReference>
<dbReference type="PROSITE" id="PS51352">
    <property type="entry name" value="THIOREDOXIN_2"/>
    <property type="match status" value="1"/>
</dbReference>
<dbReference type="GeneID" id="109481353"/>
<dbReference type="GO" id="GO:0060271">
    <property type="term" value="P:cilium assembly"/>
    <property type="evidence" value="ECO:0007669"/>
    <property type="project" value="TreeGrafter"/>
</dbReference>
<organism evidence="3 4">
    <name type="scientific">Branchiostoma belcheri</name>
    <name type="common">Amphioxus</name>
    <dbReference type="NCBI Taxonomy" id="7741"/>
    <lineage>
        <taxon>Eukaryota</taxon>
        <taxon>Metazoa</taxon>
        <taxon>Chordata</taxon>
        <taxon>Cephalochordata</taxon>
        <taxon>Leptocardii</taxon>
        <taxon>Amphioxiformes</taxon>
        <taxon>Branchiostomatidae</taxon>
        <taxon>Branchiostoma</taxon>
    </lineage>
</organism>
<feature type="compositionally biased region" description="Polar residues" evidence="1">
    <location>
        <begin position="262"/>
        <end position="277"/>
    </location>
</feature>
<dbReference type="InterPro" id="IPR036249">
    <property type="entry name" value="Thioredoxin-like_sf"/>
</dbReference>
<feature type="compositionally biased region" description="Basic and acidic residues" evidence="1">
    <location>
        <begin position="76"/>
        <end position="103"/>
    </location>
</feature>
<feature type="domain" description="Thioredoxin" evidence="2">
    <location>
        <begin position="298"/>
        <end position="426"/>
    </location>
</feature>
<dbReference type="AlphaFoldDB" id="A0A6P4ZRJ3"/>
<evidence type="ECO:0000313" key="3">
    <source>
        <dbReference type="Proteomes" id="UP000515135"/>
    </source>
</evidence>
<feature type="compositionally biased region" description="Polar residues" evidence="1">
    <location>
        <begin position="164"/>
        <end position="173"/>
    </location>
</feature>
<feature type="region of interest" description="Disordered" evidence="1">
    <location>
        <begin position="47"/>
        <end position="310"/>
    </location>
</feature>
<dbReference type="InterPro" id="IPR013766">
    <property type="entry name" value="Thioredoxin_domain"/>
</dbReference>
<accession>A0A6P4ZRJ3</accession>
<evidence type="ECO:0000259" key="2">
    <source>
        <dbReference type="PROSITE" id="PS51352"/>
    </source>
</evidence>
<dbReference type="InterPro" id="IPR042418">
    <property type="entry name" value="TXNDC15"/>
</dbReference>
<gene>
    <name evidence="4" type="primary">LOC109481353</name>
</gene>
<name>A0A6P4ZRJ3_BRABE</name>
<dbReference type="SUPFAM" id="SSF52833">
    <property type="entry name" value="Thioredoxin-like"/>
    <property type="match status" value="1"/>
</dbReference>
<feature type="compositionally biased region" description="Polar residues" evidence="1">
    <location>
        <begin position="120"/>
        <end position="132"/>
    </location>
</feature>
<dbReference type="RefSeq" id="XP_019639458.1">
    <property type="nucleotide sequence ID" value="XM_019783899.1"/>
</dbReference>
<evidence type="ECO:0000313" key="4">
    <source>
        <dbReference type="RefSeq" id="XP_019639458.1"/>
    </source>
</evidence>
<keyword evidence="3" id="KW-1185">Reference proteome</keyword>
<reference evidence="4" key="1">
    <citation type="submission" date="2025-08" db="UniProtKB">
        <authorList>
            <consortium name="RefSeq"/>
        </authorList>
    </citation>
    <scope>IDENTIFICATION</scope>
    <source>
        <tissue evidence="4">Gonad</tissue>
    </source>
</reference>